<gene>
    <name evidence="3" type="ORF">WKW82_19355</name>
</gene>
<dbReference type="Gene3D" id="3.40.50.300">
    <property type="entry name" value="P-loop containing nucleotide triphosphate hydrolases"/>
    <property type="match status" value="1"/>
</dbReference>
<sequence>MNFDAPSVGAAADAAADATTMAALMCVDPCGLGGVVLRGGAGPRRDAWLRQVAGLLPEGAPLRRVPLGIQEDRLLGALDLAATLAAGRPIHQQGLLAESDGGIVVLGMAERIEPRTAALVAAVLDTQEIGIERHGASDRRTVRIGVIALDEGSGDEERAPDRLLDRLAGRIEIQPGANGDHCAAAAAWTRSGVARARTLLPQVVADDAMRQALCAAALALGIDSLRAPILAIRAARAHAALDDRIVVSQADAIVAARLVLLPRATTLPTAADEQEAGDEHGDRSEPSSADGEGDVPGEQRASRPMEDAILAAASAVLPPGLLALLTAGGVTSQRLRREGRFGVRIAGGSRGRPNGVLRGHPRSGARLNLMETLRAAAPWQALRRREVETPNGSSIVQVRRDDFRLTRFKQRSETTTLFAVDASGSAALHRLGEAKGAVELLLADCYVRRDRVALIAFRGRSAEVLLPPTRSLARARRCLAGLAGGGGTPLATAIESMLALADATRRRGCTPVAVWLTDGRANVALDGTGGRHDAAADALRMARCVRAAGVRALVLDTSAHPHDAARELAREMGAIYLPLPHADASQLSSVVRAATGACGR</sequence>
<dbReference type="PROSITE" id="PS50234">
    <property type="entry name" value="VWFA"/>
    <property type="match status" value="1"/>
</dbReference>
<dbReference type="Proteomes" id="UP001385892">
    <property type="component" value="Unassembled WGS sequence"/>
</dbReference>
<dbReference type="PANTHER" id="PTHR43473:SF2">
    <property type="entry name" value="MAGNESIUM-CHELATASE SUBUNIT CHLD, CHLOROPLASTIC"/>
    <property type="match status" value="1"/>
</dbReference>
<dbReference type="Pfam" id="PF13519">
    <property type="entry name" value="VWA_2"/>
    <property type="match status" value="1"/>
</dbReference>
<feature type="domain" description="VWFA" evidence="2">
    <location>
        <begin position="415"/>
        <end position="594"/>
    </location>
</feature>
<dbReference type="NCBIfam" id="NF009943">
    <property type="entry name" value="PRK13406.1"/>
    <property type="match status" value="1"/>
</dbReference>
<reference evidence="3 4" key="1">
    <citation type="submission" date="2024-03" db="EMBL/GenBank/DDBJ databases">
        <title>Novel species of the genus Variovorax.</title>
        <authorList>
            <person name="Liu Q."/>
            <person name="Xin Y.-H."/>
        </authorList>
    </citation>
    <scope>NUCLEOTIDE SEQUENCE [LARGE SCALE GENOMIC DNA]</scope>
    <source>
        <strain evidence="3 4">KACC 18900</strain>
    </source>
</reference>
<keyword evidence="3" id="KW-0436">Ligase</keyword>
<dbReference type="InterPro" id="IPR002035">
    <property type="entry name" value="VWF_A"/>
</dbReference>
<dbReference type="RefSeq" id="WP_340343942.1">
    <property type="nucleotide sequence ID" value="NZ_JBBKZT010000008.1"/>
</dbReference>
<dbReference type="Gene3D" id="3.40.50.410">
    <property type="entry name" value="von Willebrand factor, type A domain"/>
    <property type="match status" value="1"/>
</dbReference>
<evidence type="ECO:0000259" key="2">
    <source>
        <dbReference type="PROSITE" id="PS50234"/>
    </source>
</evidence>
<evidence type="ECO:0000256" key="1">
    <source>
        <dbReference type="SAM" id="MobiDB-lite"/>
    </source>
</evidence>
<dbReference type="PANTHER" id="PTHR43473">
    <property type="entry name" value="MAGNESIUM-CHELATASE SUBUNIT CHLD, CHLOROPLASTIC"/>
    <property type="match status" value="1"/>
</dbReference>
<dbReference type="SUPFAM" id="SSF53300">
    <property type="entry name" value="vWA-like"/>
    <property type="match status" value="1"/>
</dbReference>
<dbReference type="SUPFAM" id="SSF52540">
    <property type="entry name" value="P-loop containing nucleoside triphosphate hydrolases"/>
    <property type="match status" value="1"/>
</dbReference>
<comment type="caution">
    <text evidence="3">The sequence shown here is derived from an EMBL/GenBank/DDBJ whole genome shotgun (WGS) entry which is preliminary data.</text>
</comment>
<evidence type="ECO:0000313" key="3">
    <source>
        <dbReference type="EMBL" id="MEJ8848825.1"/>
    </source>
</evidence>
<name>A0ABU8WPN9_9BURK</name>
<keyword evidence="4" id="KW-1185">Reference proteome</keyword>
<dbReference type="GO" id="GO:0016851">
    <property type="term" value="F:magnesium chelatase activity"/>
    <property type="evidence" value="ECO:0007669"/>
    <property type="project" value="UniProtKB-EC"/>
</dbReference>
<dbReference type="EMBL" id="JBBKZT010000008">
    <property type="protein sequence ID" value="MEJ8848825.1"/>
    <property type="molecule type" value="Genomic_DNA"/>
</dbReference>
<evidence type="ECO:0000313" key="4">
    <source>
        <dbReference type="Proteomes" id="UP001385892"/>
    </source>
</evidence>
<dbReference type="SMART" id="SM00327">
    <property type="entry name" value="VWA"/>
    <property type="match status" value="1"/>
</dbReference>
<dbReference type="InterPro" id="IPR027417">
    <property type="entry name" value="P-loop_NTPase"/>
</dbReference>
<protein>
    <submittedName>
        <fullName evidence="3">Magnesium chelatase subunit D</fullName>
        <ecNumber evidence="3">6.6.1.1</ecNumber>
    </submittedName>
</protein>
<dbReference type="Gene3D" id="1.10.8.80">
    <property type="entry name" value="Magnesium chelatase subunit I, C-Terminal domain"/>
    <property type="match status" value="1"/>
</dbReference>
<proteinExistence type="predicted"/>
<organism evidence="3 4">
    <name type="scientific">Variovorax rhizosphaerae</name>
    <dbReference type="NCBI Taxonomy" id="1836200"/>
    <lineage>
        <taxon>Bacteria</taxon>
        <taxon>Pseudomonadati</taxon>
        <taxon>Pseudomonadota</taxon>
        <taxon>Betaproteobacteria</taxon>
        <taxon>Burkholderiales</taxon>
        <taxon>Comamonadaceae</taxon>
        <taxon>Variovorax</taxon>
    </lineage>
</organism>
<feature type="region of interest" description="Disordered" evidence="1">
    <location>
        <begin position="269"/>
        <end position="302"/>
    </location>
</feature>
<accession>A0ABU8WPN9</accession>
<dbReference type="InterPro" id="IPR036465">
    <property type="entry name" value="vWFA_dom_sf"/>
</dbReference>
<dbReference type="InterPro" id="IPR041628">
    <property type="entry name" value="ChlI/MoxR_AAA_lid"/>
</dbReference>
<dbReference type="EC" id="6.6.1.1" evidence="3"/>
<dbReference type="Pfam" id="PF17863">
    <property type="entry name" value="AAA_lid_2"/>
    <property type="match status" value="1"/>
</dbReference>